<evidence type="ECO:0008006" key="4">
    <source>
        <dbReference type="Google" id="ProtNLM"/>
    </source>
</evidence>
<comment type="caution">
    <text evidence="2">The sequence shown here is derived from an EMBL/GenBank/DDBJ whole genome shotgun (WGS) entry which is preliminary data.</text>
</comment>
<keyword evidence="3" id="KW-1185">Reference proteome</keyword>
<dbReference type="Proteomes" id="UP001596445">
    <property type="component" value="Unassembled WGS sequence"/>
</dbReference>
<reference evidence="2 3" key="1">
    <citation type="journal article" date="2019" name="Int. J. Syst. Evol. Microbiol.">
        <title>The Global Catalogue of Microorganisms (GCM) 10K type strain sequencing project: providing services to taxonomists for standard genome sequencing and annotation.</title>
        <authorList>
            <consortium name="The Broad Institute Genomics Platform"/>
            <consortium name="The Broad Institute Genome Sequencing Center for Infectious Disease"/>
            <person name="Wu L."/>
            <person name="Ma J."/>
        </authorList>
    </citation>
    <scope>NUCLEOTIDE SEQUENCE [LARGE SCALE GENOMIC DNA]</scope>
    <source>
        <strain evidence="2 3">JCM 30072</strain>
    </source>
</reference>
<dbReference type="RefSeq" id="WP_267161395.1">
    <property type="nucleotide sequence ID" value="NZ_CP112972.1"/>
</dbReference>
<dbReference type="GeneID" id="76630695"/>
<dbReference type="PROSITE" id="PS51257">
    <property type="entry name" value="PROKAR_LIPOPROTEIN"/>
    <property type="match status" value="1"/>
</dbReference>
<sequence length="221" mass="24207">MRRRALLGALSATLMTVAGCVGGRADGCSFPDWEPSESDRADGVLGPTCPSESKTIECQEGFLDSNSYETAEPVSYPEPPQTFTDESLIEYVEAFERAYATHEIVCGYRESSSYVTNVYARIHRTEELDVYEERTAVFLLRSAGATAGIDRDAGSWDGGASPPSGVVYAIEDTGGDRVEFDTEQLQADEEEYRDPEEIDSDTIATRAPDPVESGEQVVRFE</sequence>
<accession>A0ABD5W643</accession>
<name>A0ABD5W643_9EURY</name>
<evidence type="ECO:0000313" key="2">
    <source>
        <dbReference type="EMBL" id="MFC7058673.1"/>
    </source>
</evidence>
<proteinExistence type="predicted"/>
<evidence type="ECO:0000256" key="1">
    <source>
        <dbReference type="SAM" id="MobiDB-lite"/>
    </source>
</evidence>
<protein>
    <recommendedName>
        <fullName evidence="4">Lipoprotein</fullName>
    </recommendedName>
</protein>
<gene>
    <name evidence="2" type="ORF">ACFQQG_11400</name>
</gene>
<dbReference type="AlphaFoldDB" id="A0ABD5W643"/>
<evidence type="ECO:0000313" key="3">
    <source>
        <dbReference type="Proteomes" id="UP001596445"/>
    </source>
</evidence>
<feature type="region of interest" description="Disordered" evidence="1">
    <location>
        <begin position="184"/>
        <end position="221"/>
    </location>
</feature>
<feature type="compositionally biased region" description="Acidic residues" evidence="1">
    <location>
        <begin position="186"/>
        <end position="200"/>
    </location>
</feature>
<organism evidence="2 3">
    <name type="scientific">Halovenus salina</name>
    <dbReference type="NCBI Taxonomy" id="1510225"/>
    <lineage>
        <taxon>Archaea</taxon>
        <taxon>Methanobacteriati</taxon>
        <taxon>Methanobacteriota</taxon>
        <taxon>Stenosarchaea group</taxon>
        <taxon>Halobacteria</taxon>
        <taxon>Halobacteriales</taxon>
        <taxon>Haloarculaceae</taxon>
        <taxon>Halovenus</taxon>
    </lineage>
</organism>
<dbReference type="EMBL" id="JBHSZI010000001">
    <property type="protein sequence ID" value="MFC7058673.1"/>
    <property type="molecule type" value="Genomic_DNA"/>
</dbReference>